<protein>
    <submittedName>
        <fullName evidence="1">Uncharacterized protein</fullName>
    </submittedName>
</protein>
<sequence length="158" mass="17716">METTLGECRLSSQDIHWKSLVKKIVFGLILPNPRIDFNISPTTITAGGNFNANNQRGFDPTFDCPVLRTPCLRNLYRLYTTVLYAACDIQLGLPTDHLSKLSALETGHSYFIDTIQQSSVREALIDLHTFICNKDGFLKLDDMYDSQSNAIKVVSSII</sequence>
<evidence type="ECO:0000313" key="2">
    <source>
        <dbReference type="Proteomes" id="UP001283361"/>
    </source>
</evidence>
<organism evidence="1 2">
    <name type="scientific">Elysia crispata</name>
    <name type="common">lettuce slug</name>
    <dbReference type="NCBI Taxonomy" id="231223"/>
    <lineage>
        <taxon>Eukaryota</taxon>
        <taxon>Metazoa</taxon>
        <taxon>Spiralia</taxon>
        <taxon>Lophotrochozoa</taxon>
        <taxon>Mollusca</taxon>
        <taxon>Gastropoda</taxon>
        <taxon>Heterobranchia</taxon>
        <taxon>Euthyneura</taxon>
        <taxon>Panpulmonata</taxon>
        <taxon>Sacoglossa</taxon>
        <taxon>Placobranchoidea</taxon>
        <taxon>Plakobranchidae</taxon>
        <taxon>Elysia</taxon>
    </lineage>
</organism>
<evidence type="ECO:0000313" key="1">
    <source>
        <dbReference type="EMBL" id="KAK3757161.1"/>
    </source>
</evidence>
<gene>
    <name evidence="1" type="ORF">RRG08_061446</name>
</gene>
<comment type="caution">
    <text evidence="1">The sequence shown here is derived from an EMBL/GenBank/DDBJ whole genome shotgun (WGS) entry which is preliminary data.</text>
</comment>
<dbReference type="AlphaFoldDB" id="A0AAE0YUS9"/>
<accession>A0AAE0YUS9</accession>
<dbReference type="EMBL" id="JAWDGP010005406">
    <property type="protein sequence ID" value="KAK3757161.1"/>
    <property type="molecule type" value="Genomic_DNA"/>
</dbReference>
<name>A0AAE0YUS9_9GAST</name>
<proteinExistence type="predicted"/>
<dbReference type="Proteomes" id="UP001283361">
    <property type="component" value="Unassembled WGS sequence"/>
</dbReference>
<reference evidence="1" key="1">
    <citation type="journal article" date="2023" name="G3 (Bethesda)">
        <title>A reference genome for the long-term kleptoplast-retaining sea slug Elysia crispata morphotype clarki.</title>
        <authorList>
            <person name="Eastman K.E."/>
            <person name="Pendleton A.L."/>
            <person name="Shaikh M.A."/>
            <person name="Suttiyut T."/>
            <person name="Ogas R."/>
            <person name="Tomko P."/>
            <person name="Gavelis G."/>
            <person name="Widhalm J.R."/>
            <person name="Wisecaver J.H."/>
        </authorList>
    </citation>
    <scope>NUCLEOTIDE SEQUENCE</scope>
    <source>
        <strain evidence="1">ECLA1</strain>
    </source>
</reference>
<keyword evidence="2" id="KW-1185">Reference proteome</keyword>